<dbReference type="RefSeq" id="WP_186284550.1">
    <property type="nucleotide sequence ID" value="NZ_JACMSF010000028.1"/>
</dbReference>
<evidence type="ECO:0000256" key="4">
    <source>
        <dbReference type="ARBA" id="ARBA00022692"/>
    </source>
</evidence>
<evidence type="ECO:0000256" key="2">
    <source>
        <dbReference type="ARBA" id="ARBA00022448"/>
    </source>
</evidence>
<dbReference type="CDD" id="cd06174">
    <property type="entry name" value="MFS"/>
    <property type="match status" value="1"/>
</dbReference>
<feature type="transmembrane region" description="Helical" evidence="7">
    <location>
        <begin position="176"/>
        <end position="197"/>
    </location>
</feature>
<feature type="transmembrane region" description="Helical" evidence="7">
    <location>
        <begin position="260"/>
        <end position="280"/>
    </location>
</feature>
<accession>A0A7X1J7P1</accession>
<dbReference type="InterPro" id="IPR005829">
    <property type="entry name" value="Sugar_transporter_CS"/>
</dbReference>
<feature type="transmembrane region" description="Helical" evidence="7">
    <location>
        <begin position="218"/>
        <end position="240"/>
    </location>
</feature>
<evidence type="ECO:0000256" key="5">
    <source>
        <dbReference type="ARBA" id="ARBA00022989"/>
    </source>
</evidence>
<dbReference type="GO" id="GO:0022857">
    <property type="term" value="F:transmembrane transporter activity"/>
    <property type="evidence" value="ECO:0007669"/>
    <property type="project" value="InterPro"/>
</dbReference>
<keyword evidence="3" id="KW-1003">Cell membrane</keyword>
<evidence type="ECO:0000259" key="8">
    <source>
        <dbReference type="PROSITE" id="PS50850"/>
    </source>
</evidence>
<keyword evidence="5 7" id="KW-1133">Transmembrane helix</keyword>
<feature type="domain" description="Major facilitator superfamily (MFS) profile" evidence="8">
    <location>
        <begin position="19"/>
        <end position="403"/>
    </location>
</feature>
<keyword evidence="4 7" id="KW-0812">Transmembrane</keyword>
<feature type="transmembrane region" description="Helical" evidence="7">
    <location>
        <begin position="314"/>
        <end position="337"/>
    </location>
</feature>
<name>A0A7X1J7P1_9ACTN</name>
<evidence type="ECO:0000256" key="7">
    <source>
        <dbReference type="SAM" id="Phobius"/>
    </source>
</evidence>
<dbReference type="PROSITE" id="PS00216">
    <property type="entry name" value="SUGAR_TRANSPORT_1"/>
    <property type="match status" value="1"/>
</dbReference>
<protein>
    <submittedName>
        <fullName evidence="9">MFS transporter</fullName>
    </submittedName>
</protein>
<evidence type="ECO:0000256" key="1">
    <source>
        <dbReference type="ARBA" id="ARBA00004651"/>
    </source>
</evidence>
<dbReference type="PANTHER" id="PTHR23517:SF3">
    <property type="entry name" value="INTEGRAL MEMBRANE TRANSPORT PROTEIN"/>
    <property type="match status" value="1"/>
</dbReference>
<feature type="transmembrane region" description="Helical" evidence="7">
    <location>
        <begin position="147"/>
        <end position="170"/>
    </location>
</feature>
<dbReference type="InterPro" id="IPR020846">
    <property type="entry name" value="MFS_dom"/>
</dbReference>
<dbReference type="InterPro" id="IPR050171">
    <property type="entry name" value="MFS_Transporters"/>
</dbReference>
<dbReference type="AlphaFoldDB" id="A0A7X1J7P1"/>
<dbReference type="Proteomes" id="UP000584670">
    <property type="component" value="Unassembled WGS sequence"/>
</dbReference>
<dbReference type="PANTHER" id="PTHR23517">
    <property type="entry name" value="RESISTANCE PROTEIN MDTM, PUTATIVE-RELATED-RELATED"/>
    <property type="match status" value="1"/>
</dbReference>
<dbReference type="PROSITE" id="PS50850">
    <property type="entry name" value="MFS"/>
    <property type="match status" value="1"/>
</dbReference>
<sequence length="471" mass="47601">MPSAGNGVSTYPARRAARMSYLLDASILVALLAASSAPTPLYPIYQEQWDLSALTVTMVFSAYALALLLALLTTGALSDYVGRRPVLAGALAAEATSMVLFAQADGPGSLTAARILQGMATGAATAAAGAALLDLEEGRKHPGRAALTNSVAPVAGMAAGVLVATVLIRFVPGPTITVFLLLALLFLVQSVAVLFSAETVRRHQGALHSLRPRVSLPGPARHALLVSGAGVTAVWALGGYYSSLGPALVRLVAPDAPRAAGGMIFFTVSAAAALTVWAAGRLRPVTAALVGGSAVVPAVTLTLTGMYAGSVALVFAGAILAGVAFGAVSQGAVRMTLAPVSAKDRAATLAAYYVLSYLSMSIPAIAAGAATTLYGLTTAVLLYGLAVAALSVAAVTALSLSRKTPCTADSDARPRTAATPVPWCGTRRRYKATVLVASSTSGCDQHFHNRPSAFSGAGVGCERGGEVAQMP</sequence>
<feature type="transmembrane region" description="Helical" evidence="7">
    <location>
        <begin position="287"/>
        <end position="308"/>
    </location>
</feature>
<feature type="transmembrane region" description="Helical" evidence="7">
    <location>
        <begin position="349"/>
        <end position="374"/>
    </location>
</feature>
<reference evidence="9 10" key="1">
    <citation type="submission" date="2020-08" db="EMBL/GenBank/DDBJ databases">
        <title>Streptomyces sp. PSKA01 genome sequencing and assembly.</title>
        <authorList>
            <person name="Mandal S."/>
            <person name="Maiti P.K."/>
            <person name="Das P."/>
        </authorList>
    </citation>
    <scope>NUCLEOTIDE SEQUENCE [LARGE SCALE GENOMIC DNA]</scope>
    <source>
        <strain evidence="9 10">PSKA01</strain>
    </source>
</reference>
<dbReference type="GO" id="GO:0005886">
    <property type="term" value="C:plasma membrane"/>
    <property type="evidence" value="ECO:0007669"/>
    <property type="project" value="UniProtKB-SubCell"/>
</dbReference>
<keyword evidence="10" id="KW-1185">Reference proteome</keyword>
<evidence type="ECO:0000256" key="6">
    <source>
        <dbReference type="ARBA" id="ARBA00023136"/>
    </source>
</evidence>
<dbReference type="InterPro" id="IPR036259">
    <property type="entry name" value="MFS_trans_sf"/>
</dbReference>
<evidence type="ECO:0000256" key="3">
    <source>
        <dbReference type="ARBA" id="ARBA00022475"/>
    </source>
</evidence>
<organism evidence="9 10">
    <name type="scientific">Streptomyces cupreus</name>
    <dbReference type="NCBI Taxonomy" id="2759956"/>
    <lineage>
        <taxon>Bacteria</taxon>
        <taxon>Bacillati</taxon>
        <taxon>Actinomycetota</taxon>
        <taxon>Actinomycetes</taxon>
        <taxon>Kitasatosporales</taxon>
        <taxon>Streptomycetaceae</taxon>
        <taxon>Streptomyces</taxon>
    </lineage>
</organism>
<evidence type="ECO:0000313" key="9">
    <source>
        <dbReference type="EMBL" id="MBC2904682.1"/>
    </source>
</evidence>
<dbReference type="Gene3D" id="1.20.1250.20">
    <property type="entry name" value="MFS general substrate transporter like domains"/>
    <property type="match status" value="1"/>
</dbReference>
<dbReference type="Pfam" id="PF07690">
    <property type="entry name" value="MFS_1"/>
    <property type="match status" value="1"/>
</dbReference>
<feature type="transmembrane region" description="Helical" evidence="7">
    <location>
        <begin position="21"/>
        <end position="45"/>
    </location>
</feature>
<feature type="transmembrane region" description="Helical" evidence="7">
    <location>
        <begin position="380"/>
        <end position="400"/>
    </location>
</feature>
<evidence type="ECO:0000313" key="10">
    <source>
        <dbReference type="Proteomes" id="UP000584670"/>
    </source>
</evidence>
<dbReference type="EMBL" id="JACMSF010000028">
    <property type="protein sequence ID" value="MBC2904682.1"/>
    <property type="molecule type" value="Genomic_DNA"/>
</dbReference>
<proteinExistence type="predicted"/>
<dbReference type="SUPFAM" id="SSF103473">
    <property type="entry name" value="MFS general substrate transporter"/>
    <property type="match status" value="1"/>
</dbReference>
<keyword evidence="6 7" id="KW-0472">Membrane</keyword>
<feature type="transmembrane region" description="Helical" evidence="7">
    <location>
        <begin position="51"/>
        <end position="73"/>
    </location>
</feature>
<dbReference type="InterPro" id="IPR011701">
    <property type="entry name" value="MFS"/>
</dbReference>
<comment type="caution">
    <text evidence="9">The sequence shown here is derived from an EMBL/GenBank/DDBJ whole genome shotgun (WGS) entry which is preliminary data.</text>
</comment>
<keyword evidence="2" id="KW-0813">Transport</keyword>
<comment type="subcellular location">
    <subcellularLocation>
        <location evidence="1">Cell membrane</location>
        <topology evidence="1">Multi-pass membrane protein</topology>
    </subcellularLocation>
</comment>
<gene>
    <name evidence="9" type="ORF">H4N64_24390</name>
</gene>